<dbReference type="Pfam" id="PF26154">
    <property type="entry name" value="DUF8042"/>
    <property type="match status" value="1"/>
</dbReference>
<dbReference type="OrthoDB" id="1683192at2"/>
<dbReference type="STRING" id="33935.ADM90_03200"/>
<evidence type="ECO:0000313" key="3">
    <source>
        <dbReference type="Proteomes" id="UP000037977"/>
    </source>
</evidence>
<dbReference type="AlphaFoldDB" id="A0A0M9DKN9"/>
<dbReference type="EMBL" id="LGCI01000005">
    <property type="protein sequence ID" value="KOY82366.1"/>
    <property type="molecule type" value="Genomic_DNA"/>
</dbReference>
<sequence length="112" mass="12893">MTDLHEVIVSYNEYINNVPNGASYIAEQLTKGNKEPALVAIQDFSEGMLWLIEVQPLLQEYGMKVELPIHQIQDFLVEINEGLAKQDWVLVTDLFEYEISPFFAEKVQGLYQ</sequence>
<dbReference type="InterPro" id="IPR058355">
    <property type="entry name" value="DUF8042"/>
</dbReference>
<evidence type="ECO:0000313" key="2">
    <source>
        <dbReference type="EMBL" id="KOY82366.1"/>
    </source>
</evidence>
<dbReference type="PATRIC" id="fig|33935.3.peg.46"/>
<name>A0A0M9DKN9_9BACI</name>
<evidence type="ECO:0000259" key="1">
    <source>
        <dbReference type="Pfam" id="PF26154"/>
    </source>
</evidence>
<organism evidence="2 3">
    <name type="scientific">Lysinibacillus macroides</name>
    <dbReference type="NCBI Taxonomy" id="33935"/>
    <lineage>
        <taxon>Bacteria</taxon>
        <taxon>Bacillati</taxon>
        <taxon>Bacillota</taxon>
        <taxon>Bacilli</taxon>
        <taxon>Bacillales</taxon>
        <taxon>Bacillaceae</taxon>
        <taxon>Lysinibacillus</taxon>
    </lineage>
</organism>
<accession>A0A0M9DKN9</accession>
<protein>
    <recommendedName>
        <fullName evidence="1">DUF8042 domain-containing protein</fullName>
    </recommendedName>
</protein>
<gene>
    <name evidence="2" type="ORF">ADM90_03200</name>
</gene>
<dbReference type="RefSeq" id="WP_053993619.1">
    <property type="nucleotide sequence ID" value="NZ_CP065643.1"/>
</dbReference>
<reference evidence="2 3" key="1">
    <citation type="submission" date="2015-07" db="EMBL/GenBank/DDBJ databases">
        <title>Genome sequencing project for genomic taxonomy and phylogenomics of Bacillus-like bacteria.</title>
        <authorList>
            <person name="Liu B."/>
            <person name="Wang J."/>
            <person name="Zhu Y."/>
            <person name="Liu G."/>
            <person name="Chen Q."/>
            <person name="Chen Z."/>
            <person name="Che J."/>
            <person name="Ge C."/>
            <person name="Shi H."/>
            <person name="Pan Z."/>
            <person name="Liu X."/>
        </authorList>
    </citation>
    <scope>NUCLEOTIDE SEQUENCE [LARGE SCALE GENOMIC DNA]</scope>
    <source>
        <strain evidence="2 3">DSM 54</strain>
    </source>
</reference>
<comment type="caution">
    <text evidence="2">The sequence shown here is derived from an EMBL/GenBank/DDBJ whole genome shotgun (WGS) entry which is preliminary data.</text>
</comment>
<feature type="domain" description="DUF8042" evidence="1">
    <location>
        <begin position="2"/>
        <end position="104"/>
    </location>
</feature>
<keyword evidence="3" id="KW-1185">Reference proteome</keyword>
<dbReference type="Proteomes" id="UP000037977">
    <property type="component" value="Unassembled WGS sequence"/>
</dbReference>
<proteinExistence type="predicted"/>